<dbReference type="RefSeq" id="WP_217068555.1">
    <property type="nucleotide sequence ID" value="NZ_JAHQCS010000169.1"/>
</dbReference>
<gene>
    <name evidence="1" type="ORF">KS419_20855</name>
</gene>
<comment type="caution">
    <text evidence="1">The sequence shown here is derived from an EMBL/GenBank/DDBJ whole genome shotgun (WGS) entry which is preliminary data.</text>
</comment>
<dbReference type="EMBL" id="JAHQCS010000169">
    <property type="protein sequence ID" value="MBU9714191.1"/>
    <property type="molecule type" value="Genomic_DNA"/>
</dbReference>
<reference evidence="1 2" key="1">
    <citation type="submission" date="2021-06" db="EMBL/GenBank/DDBJ databases">
        <title>Bacillus sp. RD4P76, an endophyte from a halophyte.</title>
        <authorList>
            <person name="Sun J.-Q."/>
        </authorList>
    </citation>
    <scope>NUCLEOTIDE SEQUENCE [LARGE SCALE GENOMIC DNA]</scope>
    <source>
        <strain evidence="1 2">CGMCC 1.15917</strain>
    </source>
</reference>
<protein>
    <recommendedName>
        <fullName evidence="3">Carbonic anhydrase</fullName>
    </recommendedName>
</protein>
<keyword evidence="2" id="KW-1185">Reference proteome</keyword>
<organism evidence="1 2">
    <name type="scientific">Evansella tamaricis</name>
    <dbReference type="NCBI Taxonomy" id="2069301"/>
    <lineage>
        <taxon>Bacteria</taxon>
        <taxon>Bacillati</taxon>
        <taxon>Bacillota</taxon>
        <taxon>Bacilli</taxon>
        <taxon>Bacillales</taxon>
        <taxon>Bacillaceae</taxon>
        <taxon>Evansella</taxon>
    </lineage>
</organism>
<name>A0ABS6JKS9_9BACI</name>
<proteinExistence type="predicted"/>
<evidence type="ECO:0008006" key="3">
    <source>
        <dbReference type="Google" id="ProtNLM"/>
    </source>
</evidence>
<evidence type="ECO:0000313" key="2">
    <source>
        <dbReference type="Proteomes" id="UP000784880"/>
    </source>
</evidence>
<evidence type="ECO:0000313" key="1">
    <source>
        <dbReference type="EMBL" id="MBU9714191.1"/>
    </source>
</evidence>
<sequence length="47" mass="5524">MEDLLNKNNVEFYNQIKGENPSFFTDLSKGQDPDYFILSCSYTRIEV</sequence>
<dbReference type="Proteomes" id="UP000784880">
    <property type="component" value="Unassembled WGS sequence"/>
</dbReference>
<accession>A0ABS6JKS9</accession>